<name>A0ABV9VUX2_9ACTN</name>
<accession>A0ABV9VUX2</accession>
<dbReference type="Proteomes" id="UP001595912">
    <property type="component" value="Unassembled WGS sequence"/>
</dbReference>
<gene>
    <name evidence="1" type="ORF">ACFPIJ_11335</name>
</gene>
<reference evidence="2" key="1">
    <citation type="journal article" date="2019" name="Int. J. Syst. Evol. Microbiol.">
        <title>The Global Catalogue of Microorganisms (GCM) 10K type strain sequencing project: providing services to taxonomists for standard genome sequencing and annotation.</title>
        <authorList>
            <consortium name="The Broad Institute Genomics Platform"/>
            <consortium name="The Broad Institute Genome Sequencing Center for Infectious Disease"/>
            <person name="Wu L."/>
            <person name="Ma J."/>
        </authorList>
    </citation>
    <scope>NUCLEOTIDE SEQUENCE [LARGE SCALE GENOMIC DNA]</scope>
    <source>
        <strain evidence="2">CGMCC 4.7152</strain>
    </source>
</reference>
<evidence type="ECO:0000313" key="1">
    <source>
        <dbReference type="EMBL" id="MFC4998426.1"/>
    </source>
</evidence>
<protein>
    <recommendedName>
        <fullName evidence="3">DUF2357 domain-containing protein</fullName>
    </recommendedName>
</protein>
<organism evidence="1 2">
    <name type="scientific">Dactylosporangium cerinum</name>
    <dbReference type="NCBI Taxonomy" id="1434730"/>
    <lineage>
        <taxon>Bacteria</taxon>
        <taxon>Bacillati</taxon>
        <taxon>Actinomycetota</taxon>
        <taxon>Actinomycetes</taxon>
        <taxon>Micromonosporales</taxon>
        <taxon>Micromonosporaceae</taxon>
        <taxon>Dactylosporangium</taxon>
    </lineage>
</organism>
<comment type="caution">
    <text evidence="1">The sequence shown here is derived from an EMBL/GenBank/DDBJ whole genome shotgun (WGS) entry which is preliminary data.</text>
</comment>
<evidence type="ECO:0000313" key="2">
    <source>
        <dbReference type="Proteomes" id="UP001595912"/>
    </source>
</evidence>
<dbReference type="EMBL" id="JBHSIU010000011">
    <property type="protein sequence ID" value="MFC4998426.1"/>
    <property type="molecule type" value="Genomic_DNA"/>
</dbReference>
<proteinExistence type="predicted"/>
<keyword evidence="2" id="KW-1185">Reference proteome</keyword>
<dbReference type="RefSeq" id="WP_380114675.1">
    <property type="nucleotide sequence ID" value="NZ_JBHSIU010000011.1"/>
</dbReference>
<sequence>MRFHDRIGGDDRPLPGRHPLGRFTVAAGPELLINGIVVRPGDYIGGPRRWRARSGAATVQSEHGPQPLPDPVLVSAVRLIGLDIAERISTGRSLDDAPAVSPVIDRKLAETRLAPAPLEKAMEQHLRHLTAVCFRPAARLSPVNVLLPVSRSRRITSATVVRLAAHSEDWARLRPDGVIPERVLTPQRDINVDLYENRVAARLATHLWRHLTLRIAELRSLSGTFTDAQRLIEDAADRPFLATVGLWELLVDLVEDLDWAAGVANRLHTLERLRDEVARLRGAPLWRVVNHRADVGTTLRPTNLFTDDHRYRHVSDLWQAWLASQGGALTAAEELDAIQQWCRNFELYTGLLLHRALLSMRLTPADASAPARGGAPARYLAGRVAVALRRGDDGVYTVARDGTDVVRVVPLPHALTASGRPDVVAAELTGLLGMPSGPPTVVVYPAERAERAGLPLQTRLRVFETPGGPAPGRSAASPYPVPVSPLDVDSVVRLARVLRWALEKPRLGPYPHAVDANPADAGALAALPWLAERDGSLVVDRPPAGHERAALPAELRRLHRAADRARQRGDNSEQLDRLRHDLEAAADRTADVLRCPVCTKEAPLTGRNWQRLDEGYRVTCDSCHSVWERRTCQRCRARYPVLSPPATERPPDTAAESLDGDAIDRRFGSFVLATECWIRPRRFICPDCSTCAEAFSGNAAGCDRCAGQPPA</sequence>
<evidence type="ECO:0008006" key="3">
    <source>
        <dbReference type="Google" id="ProtNLM"/>
    </source>
</evidence>